<evidence type="ECO:0000313" key="1">
    <source>
        <dbReference type="EMBL" id="KAJ7997035.1"/>
    </source>
</evidence>
<keyword evidence="2" id="KW-1185">Reference proteome</keyword>
<dbReference type="EMBL" id="CM055746">
    <property type="protein sequence ID" value="KAJ7997035.1"/>
    <property type="molecule type" value="Genomic_DNA"/>
</dbReference>
<comment type="caution">
    <text evidence="1">The sequence shown here is derived from an EMBL/GenBank/DDBJ whole genome shotgun (WGS) entry which is preliminary data.</text>
</comment>
<sequence length="339" mass="38472">MKRKRIQDSGNQGPTKKIRSATPLSSWLGDATSSYLTTSSEDTLTSSQQDNTTSSDLCSLCKTKLLRNPHREVRFTTLYSVGRMLGQGGYGCVYGGTRRKDGKEVAIKIIPRRESEPTLTMIGTMCRHTREVVLMHLVSESPVCENVVELLDWYELPHMVILVLERPTPCMDLFYYLMAMGGKLDQAVARVVMQQVVVAALHCDNRFVFHRDIKLENLLVNTDTLDVKLIDFGCGDLLREEPYQEFAGTAKYAPPEWFLEGEYQGDKATVWSLGVLLFAMVNGRMPFRGAFQIVNGCLRFRRGISRECKNLVRLCLMKDPCRRLDLDQILSHSWMSDLP</sequence>
<reference evidence="1" key="1">
    <citation type="submission" date="2021-05" db="EMBL/GenBank/DDBJ databases">
        <authorList>
            <person name="Pan Q."/>
            <person name="Jouanno E."/>
            <person name="Zahm M."/>
            <person name="Klopp C."/>
            <person name="Cabau C."/>
            <person name="Louis A."/>
            <person name="Berthelot C."/>
            <person name="Parey E."/>
            <person name="Roest Crollius H."/>
            <person name="Montfort J."/>
            <person name="Robinson-Rechavi M."/>
            <person name="Bouchez O."/>
            <person name="Lampietro C."/>
            <person name="Lopez Roques C."/>
            <person name="Donnadieu C."/>
            <person name="Postlethwait J."/>
            <person name="Bobe J."/>
            <person name="Dillon D."/>
            <person name="Chandos A."/>
            <person name="von Hippel F."/>
            <person name="Guiguen Y."/>
        </authorList>
    </citation>
    <scope>NUCLEOTIDE SEQUENCE</scope>
    <source>
        <strain evidence="1">YG-Jan2019</strain>
    </source>
</reference>
<name>A0ACC2G0J2_DALPE</name>
<protein>
    <submittedName>
        <fullName evidence="1">Uncharacterized protein</fullName>
    </submittedName>
</protein>
<accession>A0ACC2G0J2</accession>
<organism evidence="1 2">
    <name type="scientific">Dallia pectoralis</name>
    <name type="common">Alaska blackfish</name>
    <dbReference type="NCBI Taxonomy" id="75939"/>
    <lineage>
        <taxon>Eukaryota</taxon>
        <taxon>Metazoa</taxon>
        <taxon>Chordata</taxon>
        <taxon>Craniata</taxon>
        <taxon>Vertebrata</taxon>
        <taxon>Euteleostomi</taxon>
        <taxon>Actinopterygii</taxon>
        <taxon>Neopterygii</taxon>
        <taxon>Teleostei</taxon>
        <taxon>Protacanthopterygii</taxon>
        <taxon>Esociformes</taxon>
        <taxon>Umbridae</taxon>
        <taxon>Dallia</taxon>
    </lineage>
</organism>
<dbReference type="Proteomes" id="UP001157502">
    <property type="component" value="Chromosome 19"/>
</dbReference>
<gene>
    <name evidence="1" type="ORF">DPEC_G00224730</name>
</gene>
<evidence type="ECO:0000313" key="2">
    <source>
        <dbReference type="Proteomes" id="UP001157502"/>
    </source>
</evidence>
<proteinExistence type="predicted"/>